<keyword evidence="4" id="KW-0539">Nucleus</keyword>
<dbReference type="GO" id="GO:0009378">
    <property type="term" value="F:four-way junction helicase activity"/>
    <property type="evidence" value="ECO:0007669"/>
    <property type="project" value="TreeGrafter"/>
</dbReference>
<accession>A0A7T8KJR5</accession>
<dbReference type="GO" id="GO:0005737">
    <property type="term" value="C:cytoplasm"/>
    <property type="evidence" value="ECO:0007669"/>
    <property type="project" value="TreeGrafter"/>
</dbReference>
<evidence type="ECO:0000256" key="2">
    <source>
        <dbReference type="ARBA" id="ARBA00023125"/>
    </source>
</evidence>
<reference evidence="6" key="1">
    <citation type="submission" date="2021-01" db="EMBL/GenBank/DDBJ databases">
        <title>Caligus Genome Assembly.</title>
        <authorList>
            <person name="Gallardo-Escarate C."/>
        </authorList>
    </citation>
    <scope>NUCLEOTIDE SEQUENCE [LARGE SCALE GENOMIC DNA]</scope>
</reference>
<gene>
    <name evidence="5" type="ORF">FKW44_002098</name>
</gene>
<dbReference type="PANTHER" id="PTHR13710">
    <property type="entry name" value="DNA HELICASE RECQ FAMILY MEMBER"/>
    <property type="match status" value="1"/>
</dbReference>
<keyword evidence="2" id="KW-0238">DNA-binding</keyword>
<evidence type="ECO:0000256" key="4">
    <source>
        <dbReference type="ARBA" id="ARBA00023242"/>
    </source>
</evidence>
<comment type="similarity">
    <text evidence="1">Belongs to the helicase family. RecQ subfamily.</text>
</comment>
<dbReference type="PANTHER" id="PTHR13710:SF153">
    <property type="entry name" value="RECQ-LIKE DNA HELICASE BLM"/>
    <property type="match status" value="1"/>
</dbReference>
<dbReference type="AlphaFoldDB" id="A0A7T8KJR5"/>
<protein>
    <submittedName>
        <fullName evidence="5">Bloom syndrome protein -like protein</fullName>
    </submittedName>
</protein>
<evidence type="ECO:0000313" key="6">
    <source>
        <dbReference type="Proteomes" id="UP000595437"/>
    </source>
</evidence>
<keyword evidence="6" id="KW-1185">Reference proteome</keyword>
<name>A0A7T8KJR5_CALRO</name>
<organism evidence="5 6">
    <name type="scientific">Caligus rogercresseyi</name>
    <name type="common">Sea louse</name>
    <dbReference type="NCBI Taxonomy" id="217165"/>
    <lineage>
        <taxon>Eukaryota</taxon>
        <taxon>Metazoa</taxon>
        <taxon>Ecdysozoa</taxon>
        <taxon>Arthropoda</taxon>
        <taxon>Crustacea</taxon>
        <taxon>Multicrustacea</taxon>
        <taxon>Hexanauplia</taxon>
        <taxon>Copepoda</taxon>
        <taxon>Siphonostomatoida</taxon>
        <taxon>Caligidae</taxon>
        <taxon>Caligus</taxon>
    </lineage>
</organism>
<dbReference type="GO" id="GO:0043138">
    <property type="term" value="F:3'-5' DNA helicase activity"/>
    <property type="evidence" value="ECO:0007669"/>
    <property type="project" value="TreeGrafter"/>
</dbReference>
<proteinExistence type="inferred from homology"/>
<dbReference type="Gene3D" id="3.40.50.300">
    <property type="entry name" value="P-loop containing nucleotide triphosphate hydrolases"/>
    <property type="match status" value="2"/>
</dbReference>
<dbReference type="Proteomes" id="UP000595437">
    <property type="component" value="Chromosome 2"/>
</dbReference>
<dbReference type="EMBL" id="CP045891">
    <property type="protein sequence ID" value="QQP57192.1"/>
    <property type="molecule type" value="Genomic_DNA"/>
</dbReference>
<dbReference type="InterPro" id="IPR027417">
    <property type="entry name" value="P-loop_NTPase"/>
</dbReference>
<keyword evidence="3" id="KW-0413">Isomerase</keyword>
<feature type="non-terminal residue" evidence="5">
    <location>
        <position position="1"/>
    </location>
</feature>
<sequence length="208" mass="24083">TLVLSLLVSLIYDKFTKLDGLRIPADNLIGDDYGRQRKIYEKYCLLTPKITLLYMTPEKSFEAFIRGIPSSDSLLMRSTLLQKLQRDFLQVPFIALTATATPRIRTHILHHLKMKHNLAYEVQLEKSIQNCYAALPVDCYCEMAIRCLAPRSYEEELIPICQSFLDQRLSYLEDKEYAAFLNSEEDSEDFPYFSSSIETIGVWMSKSK</sequence>
<evidence type="ECO:0000256" key="1">
    <source>
        <dbReference type="ARBA" id="ARBA00005446"/>
    </source>
</evidence>
<evidence type="ECO:0000313" key="5">
    <source>
        <dbReference type="EMBL" id="QQP57192.1"/>
    </source>
</evidence>
<dbReference type="OrthoDB" id="10261556at2759"/>
<dbReference type="GO" id="GO:0005634">
    <property type="term" value="C:nucleus"/>
    <property type="evidence" value="ECO:0007669"/>
    <property type="project" value="TreeGrafter"/>
</dbReference>
<dbReference type="GO" id="GO:0000724">
    <property type="term" value="P:double-strand break repair via homologous recombination"/>
    <property type="evidence" value="ECO:0007669"/>
    <property type="project" value="TreeGrafter"/>
</dbReference>
<dbReference type="GO" id="GO:0003677">
    <property type="term" value="F:DNA binding"/>
    <property type="evidence" value="ECO:0007669"/>
    <property type="project" value="UniProtKB-KW"/>
</dbReference>
<dbReference type="GO" id="GO:0005694">
    <property type="term" value="C:chromosome"/>
    <property type="evidence" value="ECO:0007669"/>
    <property type="project" value="TreeGrafter"/>
</dbReference>
<evidence type="ECO:0000256" key="3">
    <source>
        <dbReference type="ARBA" id="ARBA00023235"/>
    </source>
</evidence>